<dbReference type="Pfam" id="PF00571">
    <property type="entry name" value="CBS"/>
    <property type="match status" value="2"/>
</dbReference>
<dbReference type="EMBL" id="ADBJ01000047">
    <property type="protein sequence ID" value="EFA76593.1"/>
    <property type="molecule type" value="Genomic_DNA"/>
</dbReference>
<dbReference type="InterPro" id="IPR050511">
    <property type="entry name" value="AMPK_gamma/SDS23_families"/>
</dbReference>
<proteinExistence type="predicted"/>
<dbReference type="InterPro" id="IPR000644">
    <property type="entry name" value="CBS_dom"/>
</dbReference>
<evidence type="ECO:0000259" key="4">
    <source>
        <dbReference type="PROSITE" id="PS51371"/>
    </source>
</evidence>
<reference evidence="5 6" key="1">
    <citation type="journal article" date="2011" name="Genome Res.">
        <title>Phylogeny-wide analysis of social amoeba genomes highlights ancient origins for complex intercellular communication.</title>
        <authorList>
            <person name="Heidel A.J."/>
            <person name="Lawal H.M."/>
            <person name="Felder M."/>
            <person name="Schilde C."/>
            <person name="Helps N.R."/>
            <person name="Tunggal B."/>
            <person name="Rivero F."/>
            <person name="John U."/>
            <person name="Schleicher M."/>
            <person name="Eichinger L."/>
            <person name="Platzer M."/>
            <person name="Noegel A.A."/>
            <person name="Schaap P."/>
            <person name="Gloeckner G."/>
        </authorList>
    </citation>
    <scope>NUCLEOTIDE SEQUENCE [LARGE SCALE GENOMIC DNA]</scope>
    <source>
        <strain evidence="6">ATCC 26659 / Pp 5 / PN500</strain>
    </source>
</reference>
<evidence type="ECO:0000256" key="3">
    <source>
        <dbReference type="PROSITE-ProRule" id="PRU00703"/>
    </source>
</evidence>
<keyword evidence="6" id="KW-1185">Reference proteome</keyword>
<dbReference type="STRING" id="670386.D3BQ42"/>
<feature type="domain" description="CBS" evidence="4">
    <location>
        <begin position="86"/>
        <end position="145"/>
    </location>
</feature>
<dbReference type="RefSeq" id="XP_020428725.1">
    <property type="nucleotide sequence ID" value="XM_020581140.1"/>
</dbReference>
<name>D3BQ42_HETP5</name>
<dbReference type="CDD" id="cd02205">
    <property type="entry name" value="CBS_pair_SF"/>
    <property type="match status" value="1"/>
</dbReference>
<dbReference type="PANTHER" id="PTHR13780:SF18">
    <property type="entry name" value="CBS DOMAIN-CONTAINING PROTEIN"/>
    <property type="match status" value="1"/>
</dbReference>
<dbReference type="PROSITE" id="PS51371">
    <property type="entry name" value="CBS"/>
    <property type="match status" value="2"/>
</dbReference>
<dbReference type="SUPFAM" id="SSF54631">
    <property type="entry name" value="CBS-domain pair"/>
    <property type="match status" value="2"/>
</dbReference>
<dbReference type="SMART" id="SM00116">
    <property type="entry name" value="CBS"/>
    <property type="match status" value="2"/>
</dbReference>
<evidence type="ECO:0000313" key="5">
    <source>
        <dbReference type="EMBL" id="EFA76593.1"/>
    </source>
</evidence>
<dbReference type="PANTHER" id="PTHR13780">
    <property type="entry name" value="AMP-ACTIVATED PROTEIN KINASE, GAMMA REGULATORY SUBUNIT"/>
    <property type="match status" value="1"/>
</dbReference>
<feature type="domain" description="CBS" evidence="4">
    <location>
        <begin position="228"/>
        <end position="288"/>
    </location>
</feature>
<keyword evidence="1" id="KW-0677">Repeat</keyword>
<dbReference type="InParanoid" id="D3BQ42"/>
<keyword evidence="2 3" id="KW-0129">CBS domain</keyword>
<organism evidence="5 6">
    <name type="scientific">Heterostelium pallidum (strain ATCC 26659 / Pp 5 / PN500)</name>
    <name type="common">Cellular slime mold</name>
    <name type="synonym">Polysphondylium pallidum</name>
    <dbReference type="NCBI Taxonomy" id="670386"/>
    <lineage>
        <taxon>Eukaryota</taxon>
        <taxon>Amoebozoa</taxon>
        <taxon>Evosea</taxon>
        <taxon>Eumycetozoa</taxon>
        <taxon>Dictyostelia</taxon>
        <taxon>Acytosteliales</taxon>
        <taxon>Acytosteliaceae</taxon>
        <taxon>Heterostelium</taxon>
    </lineage>
</organism>
<accession>D3BQ42</accession>
<protein>
    <recommendedName>
        <fullName evidence="4">CBS domain-containing protein</fullName>
    </recommendedName>
</protein>
<evidence type="ECO:0000313" key="6">
    <source>
        <dbReference type="Proteomes" id="UP000001396"/>
    </source>
</evidence>
<dbReference type="Proteomes" id="UP000001396">
    <property type="component" value="Unassembled WGS sequence"/>
</dbReference>
<dbReference type="AlphaFoldDB" id="D3BQ42"/>
<dbReference type="OMA" id="LLIHIMT"/>
<dbReference type="GeneID" id="31365833"/>
<dbReference type="Gene3D" id="3.10.580.10">
    <property type="entry name" value="CBS-domain"/>
    <property type="match status" value="2"/>
</dbReference>
<gene>
    <name evidence="5" type="ORF">PPL_10362</name>
</gene>
<dbReference type="InterPro" id="IPR046342">
    <property type="entry name" value="CBS_dom_sf"/>
</dbReference>
<comment type="caution">
    <text evidence="5">The sequence shown here is derived from an EMBL/GenBank/DDBJ whole genome shotgun (WGS) entry which is preliminary data.</text>
</comment>
<sequence length="404" mass="45482">MNSNNLLKVLIGGAAGAIVYWVMKKTDEEDAQYRETLQQERNNAGPQANRRLRTLSNSSLLENQNVAGNLIDLLQNTLIEYILGQDTHHVITIDSTATLDYALMRMNESNVSSLPIVDLQNKRYIGMLSIIDVCSYLGAHNPTEVAPNTSVAEVLKYNREPFLPLYVNSPIQLLIHIMTQKVPQVAIMSNDTIVVDIVSRLNVIKFIYENIEALGSKSNYSIASLNLMSKSVCTIKSSEKVIDAINKLNSDQVTELAVVHPETGLLVGSFSASDLRKLSIYTFNRCYEPISSFIKLREDIDENQLINPSSTLRSTIRKMVEHEAPILWVVDSQMKPISCVSQLKQKDRFLSLALDLIELELLDFFCFSIYTFKSYATTTTNYQEGSCCLSKYLYSNSNNITIYE</sequence>
<evidence type="ECO:0000256" key="2">
    <source>
        <dbReference type="ARBA" id="ARBA00023122"/>
    </source>
</evidence>
<evidence type="ECO:0000256" key="1">
    <source>
        <dbReference type="ARBA" id="ARBA00022737"/>
    </source>
</evidence>